<evidence type="ECO:0000256" key="1">
    <source>
        <dbReference type="ARBA" id="ARBA00022670"/>
    </source>
</evidence>
<evidence type="ECO:0000313" key="12">
    <source>
        <dbReference type="EMBL" id="CAF0850202.1"/>
    </source>
</evidence>
<dbReference type="GO" id="GO:0046872">
    <property type="term" value="F:metal ion binding"/>
    <property type="evidence" value="ECO:0007669"/>
    <property type="project" value="UniProtKB-KW"/>
</dbReference>
<keyword evidence="4 9" id="KW-0862">Zinc</keyword>
<dbReference type="Pfam" id="PF01435">
    <property type="entry name" value="Peptidase_M48"/>
    <property type="match status" value="1"/>
</dbReference>
<dbReference type="CDD" id="cd07331">
    <property type="entry name" value="M48C_Oma1_like"/>
    <property type="match status" value="1"/>
</dbReference>
<evidence type="ECO:0000256" key="4">
    <source>
        <dbReference type="ARBA" id="ARBA00022833"/>
    </source>
</evidence>
<proteinExistence type="inferred from homology"/>
<comment type="similarity">
    <text evidence="6 9">Belongs to the peptidase M48 family.</text>
</comment>
<evidence type="ECO:0000256" key="3">
    <source>
        <dbReference type="ARBA" id="ARBA00022801"/>
    </source>
</evidence>
<dbReference type="GO" id="GO:0034982">
    <property type="term" value="P:mitochondrial protein processing"/>
    <property type="evidence" value="ECO:0007669"/>
    <property type="project" value="TreeGrafter"/>
</dbReference>
<dbReference type="EMBL" id="CAJNOR010000234">
    <property type="protein sequence ID" value="CAF0850202.1"/>
    <property type="molecule type" value="Genomic_DNA"/>
</dbReference>
<protein>
    <recommendedName>
        <fullName evidence="7">Metalloendopeptidase OMA1, mitochondrial</fullName>
    </recommendedName>
    <alternativeName>
        <fullName evidence="8">Overlapping with the m-AAA protease 1 homolog</fullName>
    </alternativeName>
</protein>
<evidence type="ECO:0000313" key="13">
    <source>
        <dbReference type="Proteomes" id="UP000663828"/>
    </source>
</evidence>
<evidence type="ECO:0000256" key="2">
    <source>
        <dbReference type="ARBA" id="ARBA00022723"/>
    </source>
</evidence>
<gene>
    <name evidence="12" type="ORF">XAT740_LOCUS5440</name>
</gene>
<evidence type="ECO:0000256" key="8">
    <source>
        <dbReference type="ARBA" id="ARBA00042978"/>
    </source>
</evidence>
<evidence type="ECO:0000256" key="7">
    <source>
        <dbReference type="ARBA" id="ARBA00040360"/>
    </source>
</evidence>
<dbReference type="Proteomes" id="UP000663828">
    <property type="component" value="Unassembled WGS sequence"/>
</dbReference>
<dbReference type="PANTHER" id="PTHR22726:SF18">
    <property type="entry name" value="PEPTIDASE M48 DOMAIN-CONTAINING PROTEIN"/>
    <property type="match status" value="1"/>
</dbReference>
<evidence type="ECO:0000256" key="9">
    <source>
        <dbReference type="RuleBase" id="RU003983"/>
    </source>
</evidence>
<dbReference type="GO" id="GO:0004222">
    <property type="term" value="F:metalloendopeptidase activity"/>
    <property type="evidence" value="ECO:0007669"/>
    <property type="project" value="InterPro"/>
</dbReference>
<keyword evidence="5 9" id="KW-0482">Metalloprotease</keyword>
<evidence type="ECO:0000256" key="10">
    <source>
        <dbReference type="SAM" id="Phobius"/>
    </source>
</evidence>
<dbReference type="InterPro" id="IPR001915">
    <property type="entry name" value="Peptidase_M48"/>
</dbReference>
<dbReference type="InterPro" id="IPR051156">
    <property type="entry name" value="Mito/Outer_Membr_Metalloprot"/>
</dbReference>
<accession>A0A813W9K3</accession>
<dbReference type="Gene3D" id="3.30.2010.10">
    <property type="entry name" value="Metalloproteases ('zincins'), catalytic domain"/>
    <property type="match status" value="1"/>
</dbReference>
<evidence type="ECO:0000256" key="6">
    <source>
        <dbReference type="ARBA" id="ARBA00038233"/>
    </source>
</evidence>
<dbReference type="GO" id="GO:0005743">
    <property type="term" value="C:mitochondrial inner membrane"/>
    <property type="evidence" value="ECO:0007669"/>
    <property type="project" value="TreeGrafter"/>
</dbReference>
<evidence type="ECO:0000256" key="5">
    <source>
        <dbReference type="ARBA" id="ARBA00023049"/>
    </source>
</evidence>
<dbReference type="AlphaFoldDB" id="A0A813W9K3"/>
<keyword evidence="2" id="KW-0479">Metal-binding</keyword>
<sequence>MPVKLERKHAFPLALAPILLALVFVLFKLYTASKVTNPETGRVARVALSPEQEQRLGLEAYAQVKRDEAGKIIQSGPDVDLVKRVTTRLARAAAEKAVVQYNWEVSVIQSHEKNAFCLPGGKIVVYTGIIPIAKNEAGLATVLGHEMAHATSRHSAERLFRSQIVQTILGGVQGSMMDMDPAQRQTIMGALGAGAKYGATLPFSRKQESEADHIGLLYMARAGYDPREAVAFWQRMDEQLGKGSPPAFLSDHPSHNTRIGQLQTWMPEAQKEYNQHHNRAPAA</sequence>
<keyword evidence="10" id="KW-0812">Transmembrane</keyword>
<keyword evidence="10" id="KW-0472">Membrane</keyword>
<reference evidence="12" key="1">
    <citation type="submission" date="2021-02" db="EMBL/GenBank/DDBJ databases">
        <authorList>
            <person name="Nowell W R."/>
        </authorList>
    </citation>
    <scope>NUCLEOTIDE SEQUENCE</scope>
</reference>
<evidence type="ECO:0000259" key="11">
    <source>
        <dbReference type="Pfam" id="PF01435"/>
    </source>
</evidence>
<keyword evidence="13" id="KW-1185">Reference proteome</keyword>
<comment type="cofactor">
    <cofactor evidence="9">
        <name>Zn(2+)</name>
        <dbReference type="ChEBI" id="CHEBI:29105"/>
    </cofactor>
    <text evidence="9">Binds 1 zinc ion per subunit.</text>
</comment>
<feature type="transmembrane region" description="Helical" evidence="10">
    <location>
        <begin position="12"/>
        <end position="30"/>
    </location>
</feature>
<keyword evidence="10" id="KW-1133">Transmembrane helix</keyword>
<feature type="domain" description="Peptidase M48" evidence="11">
    <location>
        <begin position="84"/>
        <end position="265"/>
    </location>
</feature>
<keyword evidence="3 9" id="KW-0378">Hydrolase</keyword>
<keyword evidence="1 9" id="KW-0645">Protease</keyword>
<dbReference type="PANTHER" id="PTHR22726">
    <property type="entry name" value="METALLOENDOPEPTIDASE OMA1"/>
    <property type="match status" value="1"/>
</dbReference>
<comment type="caution">
    <text evidence="12">The sequence shown here is derived from an EMBL/GenBank/DDBJ whole genome shotgun (WGS) entry which is preliminary data.</text>
</comment>
<organism evidence="12 13">
    <name type="scientific">Adineta ricciae</name>
    <name type="common">Rotifer</name>
    <dbReference type="NCBI Taxonomy" id="249248"/>
    <lineage>
        <taxon>Eukaryota</taxon>
        <taxon>Metazoa</taxon>
        <taxon>Spiralia</taxon>
        <taxon>Gnathifera</taxon>
        <taxon>Rotifera</taxon>
        <taxon>Eurotatoria</taxon>
        <taxon>Bdelloidea</taxon>
        <taxon>Adinetida</taxon>
        <taxon>Adinetidae</taxon>
        <taxon>Adineta</taxon>
    </lineage>
</organism>
<dbReference type="GO" id="GO:0006515">
    <property type="term" value="P:protein quality control for misfolded or incompletely synthesized proteins"/>
    <property type="evidence" value="ECO:0007669"/>
    <property type="project" value="TreeGrafter"/>
</dbReference>
<name>A0A813W9K3_ADIRI</name>